<evidence type="ECO:0000259" key="9">
    <source>
        <dbReference type="Pfam" id="PF01266"/>
    </source>
</evidence>
<dbReference type="Gene3D" id="3.50.50.60">
    <property type="entry name" value="FAD/NAD(P)-binding domain"/>
    <property type="match status" value="1"/>
</dbReference>
<dbReference type="PANTHER" id="PTHR43104:SF4">
    <property type="entry name" value="L-2-HYDROXYGLUTARATE DEHYDROGENASE, MITOCHONDRIAL"/>
    <property type="match status" value="1"/>
</dbReference>
<keyword evidence="11" id="KW-1185">Reference proteome</keyword>
<protein>
    <recommendedName>
        <fullName evidence="8">L-2-hydroxyglutarate dehydrogenase, mitochondrial</fullName>
        <ecNumber evidence="7">1.1.99.2</ecNumber>
    </recommendedName>
</protein>
<evidence type="ECO:0000313" key="10">
    <source>
        <dbReference type="EMBL" id="KAH0538717.1"/>
    </source>
</evidence>
<keyword evidence="4" id="KW-0560">Oxidoreductase</keyword>
<comment type="caution">
    <text evidence="10">The sequence shown here is derived from an EMBL/GenBank/DDBJ whole genome shotgun (WGS) entry which is preliminary data.</text>
</comment>
<organism evidence="10 11">
    <name type="scientific">Trichoglossum hirsutum</name>
    <dbReference type="NCBI Taxonomy" id="265104"/>
    <lineage>
        <taxon>Eukaryota</taxon>
        <taxon>Fungi</taxon>
        <taxon>Dikarya</taxon>
        <taxon>Ascomycota</taxon>
        <taxon>Pezizomycotina</taxon>
        <taxon>Geoglossomycetes</taxon>
        <taxon>Geoglossales</taxon>
        <taxon>Geoglossaceae</taxon>
        <taxon>Trichoglossum</taxon>
    </lineage>
</organism>
<evidence type="ECO:0000256" key="1">
    <source>
        <dbReference type="ARBA" id="ARBA00001974"/>
    </source>
</evidence>
<comment type="catalytic activity">
    <reaction evidence="5">
        <text>(S)-2-hydroxyglutarate + A = 2-oxoglutarate + AH2</text>
        <dbReference type="Rhea" id="RHEA:21252"/>
        <dbReference type="ChEBI" id="CHEBI:13193"/>
        <dbReference type="ChEBI" id="CHEBI:16782"/>
        <dbReference type="ChEBI" id="CHEBI:16810"/>
        <dbReference type="ChEBI" id="CHEBI:17499"/>
        <dbReference type="EC" id="1.1.99.2"/>
    </reaction>
</comment>
<dbReference type="GO" id="GO:0047545">
    <property type="term" value="F:(S)-2-hydroxyglutarate dehydrogenase activity"/>
    <property type="evidence" value="ECO:0007669"/>
    <property type="project" value="UniProtKB-EC"/>
</dbReference>
<evidence type="ECO:0000256" key="2">
    <source>
        <dbReference type="ARBA" id="ARBA00022630"/>
    </source>
</evidence>
<feature type="non-terminal residue" evidence="10">
    <location>
        <position position="270"/>
    </location>
</feature>
<evidence type="ECO:0000256" key="4">
    <source>
        <dbReference type="ARBA" id="ARBA00023002"/>
    </source>
</evidence>
<name>A0A9P8I4I9_9PEZI</name>
<feature type="domain" description="FAD dependent oxidoreductase" evidence="9">
    <location>
        <begin position="2"/>
        <end position="270"/>
    </location>
</feature>
<dbReference type="EC" id="1.1.99.2" evidence="7"/>
<comment type="cofactor">
    <cofactor evidence="1">
        <name>FAD</name>
        <dbReference type="ChEBI" id="CHEBI:57692"/>
    </cofactor>
</comment>
<dbReference type="EMBL" id="JAGHQM010003927">
    <property type="protein sequence ID" value="KAH0538717.1"/>
    <property type="molecule type" value="Genomic_DNA"/>
</dbReference>
<dbReference type="InterPro" id="IPR036188">
    <property type="entry name" value="FAD/NAD-bd_sf"/>
</dbReference>
<dbReference type="Proteomes" id="UP000750711">
    <property type="component" value="Unassembled WGS sequence"/>
</dbReference>
<comment type="similarity">
    <text evidence="6">Belongs to the L2HGDH family.</text>
</comment>
<dbReference type="AlphaFoldDB" id="A0A9P8I4I9"/>
<dbReference type="PANTHER" id="PTHR43104">
    <property type="entry name" value="L-2-HYDROXYGLUTARATE DEHYDROGENASE, MITOCHONDRIAL"/>
    <property type="match status" value="1"/>
</dbReference>
<evidence type="ECO:0000256" key="7">
    <source>
        <dbReference type="ARBA" id="ARBA00038878"/>
    </source>
</evidence>
<evidence type="ECO:0000256" key="3">
    <source>
        <dbReference type="ARBA" id="ARBA00022827"/>
    </source>
</evidence>
<dbReference type="SUPFAM" id="SSF51905">
    <property type="entry name" value="FAD/NAD(P)-binding domain"/>
    <property type="match status" value="1"/>
</dbReference>
<accession>A0A9P8I4I9</accession>
<gene>
    <name evidence="10" type="ORF">GP486_008757</name>
</gene>
<evidence type="ECO:0000256" key="5">
    <source>
        <dbReference type="ARBA" id="ARBA00036066"/>
    </source>
</evidence>
<proteinExistence type="inferred from homology"/>
<sequence length="270" mass="28943">MERLAEIHERASSLGVPTRWLSLEEGRRREPDVRAREGILESERTGIVDSHALMLHLLGAFEDLGGDVALRSPVTRIEPLDGGEGGYRIYIGAFSSSSSEEPTAITAETLVNSAGHGACAINNMVLPASRHRTPYYAKGTYFSYSAPSPRPSTLIYPAPSPSAGGLGTHLTLDLAGRLRFGPDLEWVSSDRDLTPQPRRLHAAVREISTYLPAVRGPALAPDYCGVRPKLAPQAAVAEGAAFQDFVVRVEEGRSGFVNLLGIESPGLTSA</sequence>
<dbReference type="InterPro" id="IPR006076">
    <property type="entry name" value="FAD-dep_OxRdtase"/>
</dbReference>
<evidence type="ECO:0000256" key="6">
    <source>
        <dbReference type="ARBA" id="ARBA00037941"/>
    </source>
</evidence>
<dbReference type="Pfam" id="PF01266">
    <property type="entry name" value="DAO"/>
    <property type="match status" value="1"/>
</dbReference>
<dbReference type="Gene3D" id="3.30.9.10">
    <property type="entry name" value="D-Amino Acid Oxidase, subunit A, domain 2"/>
    <property type="match status" value="1"/>
</dbReference>
<keyword evidence="3" id="KW-0274">FAD</keyword>
<reference evidence="10" key="1">
    <citation type="submission" date="2021-03" db="EMBL/GenBank/DDBJ databases">
        <title>Comparative genomics and phylogenomic investigation of the class Geoglossomycetes provide insights into ecological specialization and systematics.</title>
        <authorList>
            <person name="Melie T."/>
            <person name="Pirro S."/>
            <person name="Miller A.N."/>
            <person name="Quandt A."/>
        </authorList>
    </citation>
    <scope>NUCLEOTIDE SEQUENCE</scope>
    <source>
        <strain evidence="10">CAQ_001_2017</strain>
    </source>
</reference>
<evidence type="ECO:0000256" key="8">
    <source>
        <dbReference type="ARBA" id="ARBA00041137"/>
    </source>
</evidence>
<keyword evidence="2" id="KW-0285">Flavoprotein</keyword>
<evidence type="ECO:0000313" key="11">
    <source>
        <dbReference type="Proteomes" id="UP000750711"/>
    </source>
</evidence>